<dbReference type="Proteomes" id="UP000663760">
    <property type="component" value="Chromosome 7"/>
</dbReference>
<reference evidence="2" key="1">
    <citation type="submission" date="2020-02" db="EMBL/GenBank/DDBJ databases">
        <authorList>
            <person name="Scholz U."/>
            <person name="Mascher M."/>
            <person name="Fiebig A."/>
        </authorList>
    </citation>
    <scope>NUCLEOTIDE SEQUENCE</scope>
</reference>
<evidence type="ECO:0000313" key="3">
    <source>
        <dbReference type="Proteomes" id="UP000663760"/>
    </source>
</evidence>
<feature type="compositionally biased region" description="Polar residues" evidence="1">
    <location>
        <begin position="22"/>
        <end position="31"/>
    </location>
</feature>
<organism evidence="2 3">
    <name type="scientific">Spirodela intermedia</name>
    <name type="common">Intermediate duckweed</name>
    <dbReference type="NCBI Taxonomy" id="51605"/>
    <lineage>
        <taxon>Eukaryota</taxon>
        <taxon>Viridiplantae</taxon>
        <taxon>Streptophyta</taxon>
        <taxon>Embryophyta</taxon>
        <taxon>Tracheophyta</taxon>
        <taxon>Spermatophyta</taxon>
        <taxon>Magnoliopsida</taxon>
        <taxon>Liliopsida</taxon>
        <taxon>Araceae</taxon>
        <taxon>Lemnoideae</taxon>
        <taxon>Spirodela</taxon>
    </lineage>
</organism>
<evidence type="ECO:0000313" key="2">
    <source>
        <dbReference type="EMBL" id="CAA7399051.1"/>
    </source>
</evidence>
<dbReference type="EMBL" id="LR746270">
    <property type="protein sequence ID" value="CAA7399051.1"/>
    <property type="molecule type" value="Genomic_DNA"/>
</dbReference>
<accession>A0A7I8KN60</accession>
<sequence>MVRGLQCYGRAGRVERMATGRENPTSSGALM</sequence>
<evidence type="ECO:0000256" key="1">
    <source>
        <dbReference type="SAM" id="MobiDB-lite"/>
    </source>
</evidence>
<gene>
    <name evidence="2" type="ORF">SI8410_07009721</name>
</gene>
<protein>
    <submittedName>
        <fullName evidence="2">Uncharacterized protein</fullName>
    </submittedName>
</protein>
<keyword evidence="3" id="KW-1185">Reference proteome</keyword>
<proteinExistence type="predicted"/>
<name>A0A7I8KN60_SPIIN</name>
<feature type="region of interest" description="Disordered" evidence="1">
    <location>
        <begin position="12"/>
        <end position="31"/>
    </location>
</feature>
<dbReference type="AlphaFoldDB" id="A0A7I8KN60"/>